<evidence type="ECO:0000313" key="2">
    <source>
        <dbReference type="EMBL" id="CEG12214.1"/>
    </source>
</evidence>
<reference evidence="2" key="1">
    <citation type="submission" date="2014-09" db="EMBL/GenBank/DDBJ databases">
        <authorList>
            <person name="Probst J Alexander"/>
        </authorList>
    </citation>
    <scope>NUCLEOTIDE SEQUENCE</scope>
</reference>
<feature type="transmembrane region" description="Helical" evidence="1">
    <location>
        <begin position="35"/>
        <end position="53"/>
    </location>
</feature>
<protein>
    <submittedName>
        <fullName evidence="2">Uncharacterized protein</fullName>
    </submittedName>
</protein>
<name>A0A098E9M3_9ZZZZ</name>
<keyword evidence="1" id="KW-0472">Membrane</keyword>
<evidence type="ECO:0000256" key="1">
    <source>
        <dbReference type="SAM" id="Phobius"/>
    </source>
</evidence>
<organism evidence="2">
    <name type="scientific">groundwater metagenome</name>
    <dbReference type="NCBI Taxonomy" id="717931"/>
    <lineage>
        <taxon>unclassified sequences</taxon>
        <taxon>metagenomes</taxon>
        <taxon>ecological metagenomes</taxon>
    </lineage>
</organism>
<gene>
    <name evidence="2" type="ORF">MSIBF_A2020036</name>
</gene>
<proteinExistence type="predicted"/>
<keyword evidence="1" id="KW-1133">Transmembrane helix</keyword>
<dbReference type="EMBL" id="CCXY01000116">
    <property type="protein sequence ID" value="CEG12214.1"/>
    <property type="molecule type" value="Genomic_DNA"/>
</dbReference>
<sequence>MIRWTEIHSDVSLSENRPEMGKLNKNIYKNCIMDLKIGILVMAIGMVVVGMTASSVSATNNCAAYVGSCQGSCSTTGQCGSGEYSGLQTGCDNGESSITIDSYVYSAHTYLQNRGYSQTASIVCFGTSYTYDYTKRVDADGDCRWEAVRSQDDHYVTSKDGPEPNPQPVLWPNNNADLWNPFGCEKNTIEAWHNGC</sequence>
<keyword evidence="1" id="KW-0812">Transmembrane</keyword>
<dbReference type="AlphaFoldDB" id="A0A098E9M3"/>
<accession>A0A098E9M3</accession>